<evidence type="ECO:0000313" key="1">
    <source>
        <dbReference type="EMBL" id="KAJ7005398.1"/>
    </source>
</evidence>
<sequence>MPQCPTRNSSFTFDEYNMCRQDARFRYEVCIVGARSYHNIDNASPGELAVIASSCSFSVPDIFSGCRDNKIISA</sequence>
<proteinExistence type="predicted"/>
<dbReference type="Proteomes" id="UP001164929">
    <property type="component" value="Chromosome 3"/>
</dbReference>
<evidence type="ECO:0000313" key="2">
    <source>
        <dbReference type="Proteomes" id="UP001164929"/>
    </source>
</evidence>
<dbReference type="AlphaFoldDB" id="A0AAD6RAI7"/>
<reference evidence="1" key="1">
    <citation type="journal article" date="2023" name="Mol. Ecol. Resour.">
        <title>Chromosome-level genome assembly of a triploid poplar Populus alba 'Berolinensis'.</title>
        <authorList>
            <person name="Chen S."/>
            <person name="Yu Y."/>
            <person name="Wang X."/>
            <person name="Wang S."/>
            <person name="Zhang T."/>
            <person name="Zhou Y."/>
            <person name="He R."/>
            <person name="Meng N."/>
            <person name="Wang Y."/>
            <person name="Liu W."/>
            <person name="Liu Z."/>
            <person name="Liu J."/>
            <person name="Guo Q."/>
            <person name="Huang H."/>
            <person name="Sederoff R.R."/>
            <person name="Wang G."/>
            <person name="Qu G."/>
            <person name="Chen S."/>
        </authorList>
    </citation>
    <scope>NUCLEOTIDE SEQUENCE</scope>
    <source>
        <strain evidence="1">SC-2020</strain>
    </source>
</reference>
<gene>
    <name evidence="1" type="ORF">NC653_010025</name>
</gene>
<dbReference type="EMBL" id="JAQIZT010000003">
    <property type="protein sequence ID" value="KAJ7005398.1"/>
    <property type="molecule type" value="Genomic_DNA"/>
</dbReference>
<keyword evidence="2" id="KW-1185">Reference proteome</keyword>
<comment type="caution">
    <text evidence="1">The sequence shown here is derived from an EMBL/GenBank/DDBJ whole genome shotgun (WGS) entry which is preliminary data.</text>
</comment>
<protein>
    <submittedName>
        <fullName evidence="1">Uncharacterized protein</fullName>
    </submittedName>
</protein>
<organism evidence="1 2">
    <name type="scientific">Populus alba x Populus x berolinensis</name>
    <dbReference type="NCBI Taxonomy" id="444605"/>
    <lineage>
        <taxon>Eukaryota</taxon>
        <taxon>Viridiplantae</taxon>
        <taxon>Streptophyta</taxon>
        <taxon>Embryophyta</taxon>
        <taxon>Tracheophyta</taxon>
        <taxon>Spermatophyta</taxon>
        <taxon>Magnoliopsida</taxon>
        <taxon>eudicotyledons</taxon>
        <taxon>Gunneridae</taxon>
        <taxon>Pentapetalae</taxon>
        <taxon>rosids</taxon>
        <taxon>fabids</taxon>
        <taxon>Malpighiales</taxon>
        <taxon>Salicaceae</taxon>
        <taxon>Saliceae</taxon>
        <taxon>Populus</taxon>
    </lineage>
</organism>
<accession>A0AAD6RAI7</accession>
<name>A0AAD6RAI7_9ROSI</name>